<evidence type="ECO:0000313" key="1">
    <source>
        <dbReference type="EMBL" id="GIH70421.1"/>
    </source>
</evidence>
<accession>A0A8J3R6W5</accession>
<comment type="caution">
    <text evidence="1">The sequence shown here is derived from an EMBL/GenBank/DDBJ whole genome shotgun (WGS) entry which is preliminary data.</text>
</comment>
<reference evidence="1" key="1">
    <citation type="submission" date="2021-01" db="EMBL/GenBank/DDBJ databases">
        <title>Whole genome shotgun sequence of Sphaerimonospora thailandensis NBRC 107569.</title>
        <authorList>
            <person name="Komaki H."/>
            <person name="Tamura T."/>
        </authorList>
    </citation>
    <scope>NUCLEOTIDE SEQUENCE</scope>
    <source>
        <strain evidence="1">NBRC 107569</strain>
    </source>
</reference>
<gene>
    <name evidence="1" type="ORF">Mth01_26740</name>
</gene>
<protein>
    <submittedName>
        <fullName evidence="1">Uncharacterized protein</fullName>
    </submittedName>
</protein>
<name>A0A8J3R6W5_9ACTN</name>
<proteinExistence type="predicted"/>
<dbReference type="Proteomes" id="UP000610966">
    <property type="component" value="Unassembled WGS sequence"/>
</dbReference>
<dbReference type="AlphaFoldDB" id="A0A8J3R6W5"/>
<keyword evidence="2" id="KW-1185">Reference proteome</keyword>
<organism evidence="1 2">
    <name type="scientific">Sphaerimonospora thailandensis</name>
    <dbReference type="NCBI Taxonomy" id="795644"/>
    <lineage>
        <taxon>Bacteria</taxon>
        <taxon>Bacillati</taxon>
        <taxon>Actinomycetota</taxon>
        <taxon>Actinomycetes</taxon>
        <taxon>Streptosporangiales</taxon>
        <taxon>Streptosporangiaceae</taxon>
        <taxon>Sphaerimonospora</taxon>
    </lineage>
</organism>
<dbReference type="EMBL" id="BOOG01000022">
    <property type="protein sequence ID" value="GIH70421.1"/>
    <property type="molecule type" value="Genomic_DNA"/>
</dbReference>
<sequence length="73" mass="8216">MLVLDGVSTESHVYSDPDAAGLKASRQVRAWRMPLSFRCETTVAETHFTNTLGPNPWGRVKLRPTTINHSMYL</sequence>
<evidence type="ECO:0000313" key="2">
    <source>
        <dbReference type="Proteomes" id="UP000610966"/>
    </source>
</evidence>